<dbReference type="EMBL" id="MU006241">
    <property type="protein sequence ID" value="KAF2820322.1"/>
    <property type="molecule type" value="Genomic_DNA"/>
</dbReference>
<evidence type="ECO:0000313" key="2">
    <source>
        <dbReference type="Proteomes" id="UP000799424"/>
    </source>
</evidence>
<dbReference type="OrthoDB" id="62952at2759"/>
<dbReference type="PANTHER" id="PTHR42085:SF1">
    <property type="entry name" value="F-BOX DOMAIN-CONTAINING PROTEIN"/>
    <property type="match status" value="1"/>
</dbReference>
<protein>
    <submittedName>
        <fullName evidence="1">Uncharacterized protein</fullName>
    </submittedName>
</protein>
<sequence length="313" mass="36077">MELAIAALPSITPQAATTIASDEVVSATQPFRFLDLPVELRLCVYDYLVVVGKVFYTPDTYTERSERRFKDWKSYRAPSLQILGVCKRIHSERENCIYPRTSLSSPISSIFDPCSRPPEFNLSLVSKKNVPFPDMWFFSRNAFRYLKKVSISFNPRQTSPLTPYGAHWAKAKERGTISGYDSMNEAARRNYAHDYAWEINADRMHSQACALRNYLKSNIEYLKLELEISNYYCPFTCCRLPESYRILATVIRGPSHRGTRPKHTHFIGVRNEDEKQEVMEDLEFLFADEIKDGEVLDVTAANSGFSFDPDVEW</sequence>
<name>A0A6A6ZGS4_9PLEO</name>
<keyword evidence="2" id="KW-1185">Reference proteome</keyword>
<organism evidence="1 2">
    <name type="scientific">Ophiobolus disseminans</name>
    <dbReference type="NCBI Taxonomy" id="1469910"/>
    <lineage>
        <taxon>Eukaryota</taxon>
        <taxon>Fungi</taxon>
        <taxon>Dikarya</taxon>
        <taxon>Ascomycota</taxon>
        <taxon>Pezizomycotina</taxon>
        <taxon>Dothideomycetes</taxon>
        <taxon>Pleosporomycetidae</taxon>
        <taxon>Pleosporales</taxon>
        <taxon>Pleosporineae</taxon>
        <taxon>Phaeosphaeriaceae</taxon>
        <taxon>Ophiobolus</taxon>
    </lineage>
</organism>
<dbReference type="InterPro" id="IPR038883">
    <property type="entry name" value="AN11006-like"/>
</dbReference>
<dbReference type="Proteomes" id="UP000799424">
    <property type="component" value="Unassembled WGS sequence"/>
</dbReference>
<dbReference type="AlphaFoldDB" id="A0A6A6ZGS4"/>
<reference evidence="1" key="1">
    <citation type="journal article" date="2020" name="Stud. Mycol.">
        <title>101 Dothideomycetes genomes: a test case for predicting lifestyles and emergence of pathogens.</title>
        <authorList>
            <person name="Haridas S."/>
            <person name="Albert R."/>
            <person name="Binder M."/>
            <person name="Bloem J."/>
            <person name="Labutti K."/>
            <person name="Salamov A."/>
            <person name="Andreopoulos B."/>
            <person name="Baker S."/>
            <person name="Barry K."/>
            <person name="Bills G."/>
            <person name="Bluhm B."/>
            <person name="Cannon C."/>
            <person name="Castanera R."/>
            <person name="Culley D."/>
            <person name="Daum C."/>
            <person name="Ezra D."/>
            <person name="Gonzalez J."/>
            <person name="Henrissat B."/>
            <person name="Kuo A."/>
            <person name="Liang C."/>
            <person name="Lipzen A."/>
            <person name="Lutzoni F."/>
            <person name="Magnuson J."/>
            <person name="Mondo S."/>
            <person name="Nolan M."/>
            <person name="Ohm R."/>
            <person name="Pangilinan J."/>
            <person name="Park H.-J."/>
            <person name="Ramirez L."/>
            <person name="Alfaro M."/>
            <person name="Sun H."/>
            <person name="Tritt A."/>
            <person name="Yoshinaga Y."/>
            <person name="Zwiers L.-H."/>
            <person name="Turgeon B."/>
            <person name="Goodwin S."/>
            <person name="Spatafora J."/>
            <person name="Crous P."/>
            <person name="Grigoriev I."/>
        </authorList>
    </citation>
    <scope>NUCLEOTIDE SEQUENCE</scope>
    <source>
        <strain evidence="1">CBS 113818</strain>
    </source>
</reference>
<accession>A0A6A6ZGS4</accession>
<dbReference type="PANTHER" id="PTHR42085">
    <property type="entry name" value="F-BOX DOMAIN-CONTAINING PROTEIN"/>
    <property type="match status" value="1"/>
</dbReference>
<evidence type="ECO:0000313" key="1">
    <source>
        <dbReference type="EMBL" id="KAF2820322.1"/>
    </source>
</evidence>
<gene>
    <name evidence="1" type="ORF">CC86DRAFT_387356</name>
</gene>
<proteinExistence type="predicted"/>